<dbReference type="PATRIC" id="fig|70996.4.peg.3675"/>
<protein>
    <recommendedName>
        <fullName evidence="3">CRISPR-associated protein Cmr3</fullName>
    </recommendedName>
</protein>
<dbReference type="Gene3D" id="2.60.40.4350">
    <property type="match status" value="1"/>
</dbReference>
<evidence type="ECO:0008006" key="3">
    <source>
        <dbReference type="Google" id="ProtNLM"/>
    </source>
</evidence>
<dbReference type="Proteomes" id="UP000050277">
    <property type="component" value="Unassembled WGS sequence"/>
</dbReference>
<evidence type="ECO:0000313" key="1">
    <source>
        <dbReference type="EMBL" id="KPL86192.1"/>
    </source>
</evidence>
<dbReference type="OrthoDB" id="6162707at2"/>
<name>A0A0P6YSA4_9CHLR</name>
<reference evidence="1 2" key="1">
    <citation type="submission" date="2015-07" db="EMBL/GenBank/DDBJ databases">
        <title>Whole genome sequence of Herpetosiphon geysericola DSM 7119.</title>
        <authorList>
            <person name="Hemp J."/>
            <person name="Ward L.M."/>
            <person name="Pace L.A."/>
            <person name="Fischer W.W."/>
        </authorList>
    </citation>
    <scope>NUCLEOTIDE SEQUENCE [LARGE SCALE GENOMIC DNA]</scope>
    <source>
        <strain evidence="1 2">DSM 7119</strain>
    </source>
</reference>
<accession>A0A0P6YSA4</accession>
<gene>
    <name evidence="1" type="ORF">SE18_15165</name>
</gene>
<comment type="caution">
    <text evidence="1">The sequence shown here is derived from an EMBL/GenBank/DDBJ whole genome shotgun (WGS) entry which is preliminary data.</text>
</comment>
<dbReference type="Pfam" id="PF09700">
    <property type="entry name" value="Cas_Cmr3"/>
    <property type="match status" value="1"/>
</dbReference>
<sequence>MPRDLWLIQPINSLVVADGRPFENQPGSRAKSLNFPPPSVTAGGFRARAGVKAGYNFAAKETDPDSFNKSQYANLMAMQVYGPILLKESADLLIPFVALPADAVIRQDGADVTCYRLQPLDPKKFPAEQTDLAAGKHPDQPSFALVGSQQFTKGKAPANLPRFWNWDGLFLPWLINPHIHRFNLEQQVADGQMLDLERDTRTHVGITASTQIAEDGRLFQTQGLNFHTLNASYSLGMWSETPIDAAPASLGAERRLVNWQQPTTPISPYFTSIHPAILDAIKQAKRCRIVLLTPAIWHQGFYPCSLDTFGLPIEVAVKAIVNPRPEYVSGWDLREKKPKPTRRLAPAGTVLFVELAGSEDAIEQWANQFWFSNSSSDDQANNDGFGLAVLGTWNDGYLQELA</sequence>
<dbReference type="CDD" id="cd09748">
    <property type="entry name" value="Cmr3_III-B"/>
    <property type="match status" value="1"/>
</dbReference>
<organism evidence="1 2">
    <name type="scientific">Herpetosiphon geysericola</name>
    <dbReference type="NCBI Taxonomy" id="70996"/>
    <lineage>
        <taxon>Bacteria</taxon>
        <taxon>Bacillati</taxon>
        <taxon>Chloroflexota</taxon>
        <taxon>Chloroflexia</taxon>
        <taxon>Herpetosiphonales</taxon>
        <taxon>Herpetosiphonaceae</taxon>
        <taxon>Herpetosiphon</taxon>
    </lineage>
</organism>
<keyword evidence="2" id="KW-1185">Reference proteome</keyword>
<dbReference type="AlphaFoldDB" id="A0A0P6YSA4"/>
<dbReference type="InterPro" id="IPR019117">
    <property type="entry name" value="CRISPR-assoc_protein_Cmr3"/>
</dbReference>
<dbReference type="EMBL" id="LGKP01000022">
    <property type="protein sequence ID" value="KPL86192.1"/>
    <property type="molecule type" value="Genomic_DNA"/>
</dbReference>
<evidence type="ECO:0000313" key="2">
    <source>
        <dbReference type="Proteomes" id="UP000050277"/>
    </source>
</evidence>
<dbReference type="STRING" id="70996.SE18_15165"/>
<proteinExistence type="predicted"/>
<dbReference type="RefSeq" id="WP_054535299.1">
    <property type="nucleotide sequence ID" value="NZ_LGKP01000022.1"/>
</dbReference>